<proteinExistence type="predicted"/>
<dbReference type="EMBL" id="NIDE01000001">
    <property type="protein sequence ID" value="OWK47067.1"/>
    <property type="molecule type" value="Genomic_DNA"/>
</dbReference>
<dbReference type="GO" id="GO:0016787">
    <property type="term" value="F:hydrolase activity"/>
    <property type="evidence" value="ECO:0007669"/>
    <property type="project" value="InterPro"/>
</dbReference>
<organism evidence="3 4">
    <name type="scientific">Fimbriiglobus ruber</name>
    <dbReference type="NCBI Taxonomy" id="1908690"/>
    <lineage>
        <taxon>Bacteria</taxon>
        <taxon>Pseudomonadati</taxon>
        <taxon>Planctomycetota</taxon>
        <taxon>Planctomycetia</taxon>
        <taxon>Gemmatales</taxon>
        <taxon>Gemmataceae</taxon>
        <taxon>Fimbriiglobus</taxon>
    </lineage>
</organism>
<feature type="signal peptide" evidence="1">
    <location>
        <begin position="1"/>
        <end position="24"/>
    </location>
</feature>
<gene>
    <name evidence="3" type="ORF">FRUB_00766</name>
</gene>
<evidence type="ECO:0000256" key="1">
    <source>
        <dbReference type="SAM" id="SignalP"/>
    </source>
</evidence>
<sequence length="234" mass="25880">MLYRFVSVFGLALLALPFVSPVSAADRDGFTPLFDGRTLAGWKAVAKPNKDGSAGDSSATWAVREGMLTCTGKPNGYLQTEKEHADYVLRVQWRFPVDGPPKRNTGVLLHVSGPNTYWPNSIEAQMLSGSAGDFFLNADANKQLPKFDIDPARFDAADPNKRHYFRIKTEQPVEKPFGEWNQYEITCRGGDITLVLNGVKVNKAKNSTLTKGRIALQSEGAEVQFKDIEIRSVK</sequence>
<dbReference type="AlphaFoldDB" id="A0A225EFP8"/>
<evidence type="ECO:0000313" key="4">
    <source>
        <dbReference type="Proteomes" id="UP000214646"/>
    </source>
</evidence>
<comment type="caution">
    <text evidence="3">The sequence shown here is derived from an EMBL/GenBank/DDBJ whole genome shotgun (WGS) entry which is preliminary data.</text>
</comment>
<name>A0A225EFP8_9BACT</name>
<dbReference type="OrthoDB" id="259356at2"/>
<keyword evidence="4" id="KW-1185">Reference proteome</keyword>
<dbReference type="RefSeq" id="WP_088252214.1">
    <property type="nucleotide sequence ID" value="NZ_NIDE01000001.1"/>
</dbReference>
<dbReference type="InterPro" id="IPR010496">
    <property type="entry name" value="AL/BT2_dom"/>
</dbReference>
<accession>A0A225EFP8</accession>
<keyword evidence="1" id="KW-0732">Signal</keyword>
<dbReference type="Pfam" id="PF06439">
    <property type="entry name" value="3keto-disac_hyd"/>
    <property type="match status" value="1"/>
</dbReference>
<feature type="chain" id="PRO_5012736718" description="3-keto-alpha-glucoside-1,2-lyase/3-keto-2-hydroxy-glucal hydratase domain-containing protein" evidence="1">
    <location>
        <begin position="25"/>
        <end position="234"/>
    </location>
</feature>
<reference evidence="4" key="1">
    <citation type="submission" date="2017-06" db="EMBL/GenBank/DDBJ databases">
        <title>Genome analysis of Fimbriiglobus ruber SP5, the first member of the order Planctomycetales with confirmed chitinolytic capability.</title>
        <authorList>
            <person name="Ravin N.V."/>
            <person name="Rakitin A.L."/>
            <person name="Ivanova A.A."/>
            <person name="Beletsky A.V."/>
            <person name="Kulichevskaya I.S."/>
            <person name="Mardanov A.V."/>
            <person name="Dedysh S.N."/>
        </authorList>
    </citation>
    <scope>NUCLEOTIDE SEQUENCE [LARGE SCALE GENOMIC DNA]</scope>
    <source>
        <strain evidence="4">SP5</strain>
    </source>
</reference>
<dbReference type="Proteomes" id="UP000214646">
    <property type="component" value="Unassembled WGS sequence"/>
</dbReference>
<protein>
    <recommendedName>
        <fullName evidence="2">3-keto-alpha-glucoside-1,2-lyase/3-keto-2-hydroxy-glucal hydratase domain-containing protein</fullName>
    </recommendedName>
</protein>
<feature type="domain" description="3-keto-alpha-glucoside-1,2-lyase/3-keto-2-hydroxy-glucal hydratase" evidence="2">
    <location>
        <begin position="29"/>
        <end position="231"/>
    </location>
</feature>
<dbReference type="Gene3D" id="2.60.120.560">
    <property type="entry name" value="Exo-inulinase, domain 1"/>
    <property type="match status" value="1"/>
</dbReference>
<evidence type="ECO:0000259" key="2">
    <source>
        <dbReference type="Pfam" id="PF06439"/>
    </source>
</evidence>
<evidence type="ECO:0000313" key="3">
    <source>
        <dbReference type="EMBL" id="OWK47067.1"/>
    </source>
</evidence>